<dbReference type="Proteomes" id="UP000663824">
    <property type="component" value="Unassembled WGS sequence"/>
</dbReference>
<dbReference type="EMBL" id="CAJOBI010005886">
    <property type="protein sequence ID" value="CAF4045197.1"/>
    <property type="molecule type" value="Genomic_DNA"/>
</dbReference>
<dbReference type="InterPro" id="IPR050158">
    <property type="entry name" value="Ubiquitin_ubiquitin-like"/>
</dbReference>
<reference evidence="2" key="1">
    <citation type="submission" date="2021-02" db="EMBL/GenBank/DDBJ databases">
        <authorList>
            <person name="Nowell W R."/>
        </authorList>
    </citation>
    <scope>NUCLEOTIDE SEQUENCE</scope>
</reference>
<dbReference type="PROSITE" id="PS50053">
    <property type="entry name" value="UBIQUITIN_2"/>
    <property type="match status" value="1"/>
</dbReference>
<name>A0A816TAI5_9BILA</name>
<dbReference type="EMBL" id="CAJNRE010010362">
    <property type="protein sequence ID" value="CAF2090043.1"/>
    <property type="molecule type" value="Genomic_DNA"/>
</dbReference>
<feature type="domain" description="Ubiquitin-like" evidence="1">
    <location>
        <begin position="1"/>
        <end position="76"/>
    </location>
</feature>
<sequence length="76" mass="8905">MQLFVKDLNDRTITIEVEPDDYISKIKQRISERNGIPIEEQRLMWTGKQLINEKQIKDYGLQDGNTLFLVLRLKGG</sequence>
<comment type="caution">
    <text evidence="2">The sequence shown here is derived from an EMBL/GenBank/DDBJ whole genome shotgun (WGS) entry which is preliminary data.</text>
</comment>
<accession>A0A816TAI5</accession>
<dbReference type="Gene3D" id="3.10.20.90">
    <property type="entry name" value="Phosphatidylinositol 3-kinase Catalytic Subunit, Chain A, domain 1"/>
    <property type="match status" value="1"/>
</dbReference>
<dbReference type="AlphaFoldDB" id="A0A816TAI5"/>
<dbReference type="FunFam" id="3.10.20.90:FF:000211">
    <property type="entry name" value="Polyubiquitin 9"/>
    <property type="match status" value="1"/>
</dbReference>
<dbReference type="SMART" id="SM00213">
    <property type="entry name" value="UBQ"/>
    <property type="match status" value="1"/>
</dbReference>
<evidence type="ECO:0000259" key="1">
    <source>
        <dbReference type="PROSITE" id="PS50053"/>
    </source>
</evidence>
<dbReference type="InterPro" id="IPR019956">
    <property type="entry name" value="Ubiquitin_dom"/>
</dbReference>
<gene>
    <name evidence="2" type="ORF">MBJ925_LOCUS20165</name>
    <name evidence="3" type="ORF">SMN809_LOCUS14337</name>
</gene>
<dbReference type="InterPro" id="IPR000626">
    <property type="entry name" value="Ubiquitin-like_dom"/>
</dbReference>
<proteinExistence type="predicted"/>
<evidence type="ECO:0000313" key="2">
    <source>
        <dbReference type="EMBL" id="CAF2090043.1"/>
    </source>
</evidence>
<dbReference type="PRINTS" id="PR00348">
    <property type="entry name" value="UBIQUITIN"/>
</dbReference>
<organism evidence="2 4">
    <name type="scientific">Rotaria magnacalcarata</name>
    <dbReference type="NCBI Taxonomy" id="392030"/>
    <lineage>
        <taxon>Eukaryota</taxon>
        <taxon>Metazoa</taxon>
        <taxon>Spiralia</taxon>
        <taxon>Gnathifera</taxon>
        <taxon>Rotifera</taxon>
        <taxon>Eurotatoria</taxon>
        <taxon>Bdelloidea</taxon>
        <taxon>Philodinida</taxon>
        <taxon>Philodinidae</taxon>
        <taxon>Rotaria</taxon>
    </lineage>
</organism>
<evidence type="ECO:0000313" key="3">
    <source>
        <dbReference type="EMBL" id="CAF4045197.1"/>
    </source>
</evidence>
<evidence type="ECO:0000313" key="4">
    <source>
        <dbReference type="Proteomes" id="UP000663824"/>
    </source>
</evidence>
<protein>
    <recommendedName>
        <fullName evidence="1">Ubiquitin-like domain-containing protein</fullName>
    </recommendedName>
</protein>
<dbReference type="Pfam" id="PF00240">
    <property type="entry name" value="ubiquitin"/>
    <property type="match status" value="1"/>
</dbReference>
<dbReference type="Proteomes" id="UP000676336">
    <property type="component" value="Unassembled WGS sequence"/>
</dbReference>
<dbReference type="PANTHER" id="PTHR10666">
    <property type="entry name" value="UBIQUITIN"/>
    <property type="match status" value="1"/>
</dbReference>
<dbReference type="InterPro" id="IPR029071">
    <property type="entry name" value="Ubiquitin-like_domsf"/>
</dbReference>
<dbReference type="SUPFAM" id="SSF54236">
    <property type="entry name" value="Ubiquitin-like"/>
    <property type="match status" value="1"/>
</dbReference>